<proteinExistence type="predicted"/>
<gene>
    <name evidence="2" type="ORF">ANCDUO_19544</name>
</gene>
<protein>
    <submittedName>
        <fullName evidence="2">Uncharacterized protein</fullName>
    </submittedName>
</protein>
<organism evidence="2 3">
    <name type="scientific">Ancylostoma duodenale</name>
    <dbReference type="NCBI Taxonomy" id="51022"/>
    <lineage>
        <taxon>Eukaryota</taxon>
        <taxon>Metazoa</taxon>
        <taxon>Ecdysozoa</taxon>
        <taxon>Nematoda</taxon>
        <taxon>Chromadorea</taxon>
        <taxon>Rhabditida</taxon>
        <taxon>Rhabditina</taxon>
        <taxon>Rhabditomorpha</taxon>
        <taxon>Strongyloidea</taxon>
        <taxon>Ancylostomatidae</taxon>
        <taxon>Ancylostomatinae</taxon>
        <taxon>Ancylostoma</taxon>
    </lineage>
</organism>
<dbReference type="AlphaFoldDB" id="A0A0C2C2B8"/>
<feature type="non-terminal residue" evidence="2">
    <location>
        <position position="1"/>
    </location>
</feature>
<reference evidence="2 3" key="1">
    <citation type="submission" date="2013-12" db="EMBL/GenBank/DDBJ databases">
        <title>Draft genome of the parsitic nematode Ancylostoma duodenale.</title>
        <authorList>
            <person name="Mitreva M."/>
        </authorList>
    </citation>
    <scope>NUCLEOTIDE SEQUENCE [LARGE SCALE GENOMIC DNA]</scope>
    <source>
        <strain evidence="2 3">Zhejiang</strain>
    </source>
</reference>
<name>A0A0C2C2B8_9BILA</name>
<dbReference type="Proteomes" id="UP000054047">
    <property type="component" value="Unassembled WGS sequence"/>
</dbReference>
<keyword evidence="3" id="KW-1185">Reference proteome</keyword>
<evidence type="ECO:0000313" key="3">
    <source>
        <dbReference type="Proteomes" id="UP000054047"/>
    </source>
</evidence>
<sequence>IPIVSFSVELTTTILDSETNTHNASGARMRTSCNLLPPPTPPSTNQSGLNPLSKGERKML</sequence>
<accession>A0A0C2C2B8</accession>
<evidence type="ECO:0000313" key="2">
    <source>
        <dbReference type="EMBL" id="KIH50378.1"/>
    </source>
</evidence>
<evidence type="ECO:0000256" key="1">
    <source>
        <dbReference type="SAM" id="MobiDB-lite"/>
    </source>
</evidence>
<feature type="region of interest" description="Disordered" evidence="1">
    <location>
        <begin position="19"/>
        <end position="60"/>
    </location>
</feature>
<dbReference type="EMBL" id="KN749887">
    <property type="protein sequence ID" value="KIH50378.1"/>
    <property type="molecule type" value="Genomic_DNA"/>
</dbReference>